<dbReference type="AlphaFoldDB" id="A0AAE8N142"/>
<evidence type="ECO:0000256" key="1">
    <source>
        <dbReference type="ARBA" id="ARBA00022452"/>
    </source>
</evidence>
<dbReference type="GO" id="GO:0051654">
    <property type="term" value="P:establishment of mitochondrion localization"/>
    <property type="evidence" value="ECO:0007669"/>
    <property type="project" value="TreeGrafter"/>
</dbReference>
<organism evidence="8 9">
    <name type="scientific">Cephalotrichum gorgonifer</name>
    <dbReference type="NCBI Taxonomy" id="2041049"/>
    <lineage>
        <taxon>Eukaryota</taxon>
        <taxon>Fungi</taxon>
        <taxon>Dikarya</taxon>
        <taxon>Ascomycota</taxon>
        <taxon>Pezizomycotina</taxon>
        <taxon>Sordariomycetes</taxon>
        <taxon>Hypocreomycetidae</taxon>
        <taxon>Microascales</taxon>
        <taxon>Microascaceae</taxon>
        <taxon>Cephalotrichum</taxon>
    </lineage>
</organism>
<dbReference type="GO" id="GO:0070096">
    <property type="term" value="P:mitochondrial outer membrane translocase complex assembly"/>
    <property type="evidence" value="ECO:0007669"/>
    <property type="project" value="UniProtKB-UniRule"/>
</dbReference>
<accession>A0AAE8N142</accession>
<evidence type="ECO:0000256" key="5">
    <source>
        <dbReference type="ARBA" id="ARBA00023136"/>
    </source>
</evidence>
<proteinExistence type="inferred from homology"/>
<evidence type="ECO:0000256" key="6">
    <source>
        <dbReference type="HAMAP-Rule" id="MF_03102"/>
    </source>
</evidence>
<feature type="region of interest" description="Disordered" evidence="7">
    <location>
        <begin position="200"/>
        <end position="228"/>
    </location>
</feature>
<dbReference type="InterPro" id="IPR027539">
    <property type="entry name" value="Mdm10"/>
</dbReference>
<comment type="caution">
    <text evidence="8">The sequence shown here is derived from an EMBL/GenBank/DDBJ whole genome shotgun (WGS) entry which is preliminary data.</text>
</comment>
<dbReference type="HAMAP" id="MF_03102">
    <property type="entry name" value="Mdm10"/>
    <property type="match status" value="1"/>
</dbReference>
<evidence type="ECO:0000256" key="4">
    <source>
        <dbReference type="ARBA" id="ARBA00023128"/>
    </source>
</evidence>
<dbReference type="PANTHER" id="PTHR28035:SF1">
    <property type="entry name" value="MITOCHONDRIAL DISTRIBUTION AND MORPHOLOGY PROTEIN 10"/>
    <property type="match status" value="1"/>
</dbReference>
<evidence type="ECO:0000256" key="7">
    <source>
        <dbReference type="SAM" id="MobiDB-lite"/>
    </source>
</evidence>
<keyword evidence="1 6" id="KW-1134">Transmembrane beta strand</keyword>
<dbReference type="Proteomes" id="UP001187682">
    <property type="component" value="Unassembled WGS sequence"/>
</dbReference>
<keyword evidence="5 6" id="KW-0472">Membrane</keyword>
<evidence type="ECO:0000313" key="8">
    <source>
        <dbReference type="EMBL" id="SPO02920.1"/>
    </source>
</evidence>
<dbReference type="GO" id="GO:0045040">
    <property type="term" value="P:protein insertion into mitochondrial outer membrane"/>
    <property type="evidence" value="ECO:0007669"/>
    <property type="project" value="UniProtKB-UniRule"/>
</dbReference>
<evidence type="ECO:0000256" key="2">
    <source>
        <dbReference type="ARBA" id="ARBA00022692"/>
    </source>
</evidence>
<evidence type="ECO:0000313" key="9">
    <source>
        <dbReference type="Proteomes" id="UP001187682"/>
    </source>
</evidence>
<dbReference type="GO" id="GO:0032865">
    <property type="term" value="C:ERMES complex"/>
    <property type="evidence" value="ECO:0007669"/>
    <property type="project" value="UniProtKB-UniRule"/>
</dbReference>
<comment type="similarity">
    <text evidence="6">Belongs to the MDM10 family.</text>
</comment>
<comment type="subunit">
    <text evidence="6">Component of the ER-mitochondria encounter structure (ERMES) or MDM complex, composed of MMM1, MDM10, MDM12 and MDM34. Associates with the mitochondrial outer membrane sorting assembly machinery SAM(core) complex.</text>
</comment>
<comment type="subcellular location">
    <subcellularLocation>
        <location evidence="6">Mitochondrion outer membrane</location>
        <topology evidence="6">Multi-pass membrane protein</topology>
    </subcellularLocation>
    <text evidence="6">The ERMES/MDM complex localizes to a few discrete foci (around 10 per single cell), that represent mitochondria-endoplasmic reticulum junctions. These foci are often found next to mtDNA nucleoids.</text>
</comment>
<dbReference type="GO" id="GO:1990456">
    <property type="term" value="P:mitochondrion-endoplasmic reticulum membrane tethering"/>
    <property type="evidence" value="ECO:0007669"/>
    <property type="project" value="UniProtKB-UniRule"/>
</dbReference>
<sequence>MAYVQNAFYDATGWTQDNSYTSLNSTADDLLRFSTPQGLRLNLSSLTTPHFATSYNLGSVGVVDGSISYLYSSVALQNHFTPQSDTLPLRALCRGYNPLRRLSSRDPVAALRPEGGSGDGPSLLYGRLYLPQSLIEALVVKRFSPGLQFQLRAVSSNALRNGGSVLGLAQYDVGKYAVEGLASSDGGLLGLRGVYNLGGDANDPPAPAPAGGAAGSQAAAGTAGTNGGGSDREGIYGRFTAGGEIYYGTLNKSGGMSLALRFATLPSYSGTPLTATVTLNPLMGSVRASYAVAAGRHCSLATMLDFNVYSYESNWSVGMELWRKEFLTRLDEGAAVEPEMVLAPVAAAEADALSTIDPAVRRAWGRSTQAKLEWRLDPEGPAEAPAVTKAAAGEMIRAAVAAAAEDEEEYGGVIKARVGQNSRIGILWEGRMKALLYSIGTGIDLQRPDQPFRTLGLEIQYSS</sequence>
<name>A0AAE8N142_9PEZI</name>
<feature type="compositionally biased region" description="Low complexity" evidence="7">
    <location>
        <begin position="200"/>
        <end position="223"/>
    </location>
</feature>
<evidence type="ECO:0000256" key="3">
    <source>
        <dbReference type="ARBA" id="ARBA00022787"/>
    </source>
</evidence>
<comment type="function">
    <text evidence="6">Component of the ERMES/MDM complex, which serves as a molecular tether to connect the endoplasmic reticulum and mitochondria. Components of this complex are involved in the control of mitochondrial shape and protein biogenesis and may function in phospholipid exchange. MDM10 is involved in the late assembly steps of the general translocase of the mitochondrial outer membrane (TOM complex). Functions in the TOM40-specific route of the assembly of outer membrane beta-barrel proteins, including the association of TOM40 with the receptor TOM22 and small TOM proteins. Can associate with the SAM(core) complex as well as the MDM12-MMM1 complex, both involved in late steps of the major beta-barrel assembly pathway, that is responsible for biogenesis of all outer membrane beta-barrel proteins. May act as a switch that shuttles between both complexes and channels precursor proteins into the TOM40-specific pathway. Plays a role in mitochondrial morphology and in the inheritance of mitochondria.</text>
</comment>
<dbReference type="GO" id="GO:0015914">
    <property type="term" value="P:phospholipid transport"/>
    <property type="evidence" value="ECO:0007669"/>
    <property type="project" value="TreeGrafter"/>
</dbReference>
<keyword evidence="9" id="KW-1185">Reference proteome</keyword>
<reference evidence="8" key="1">
    <citation type="submission" date="2018-03" db="EMBL/GenBank/DDBJ databases">
        <authorList>
            <person name="Guldener U."/>
        </authorList>
    </citation>
    <scope>NUCLEOTIDE SEQUENCE</scope>
</reference>
<protein>
    <recommendedName>
        <fullName evidence="6">Mitochondrial distribution and morphology protein 10</fullName>
    </recommendedName>
    <alternativeName>
        <fullName evidence="6">Mitochondrial inheritance component MDM10</fullName>
    </alternativeName>
</protein>
<dbReference type="PANTHER" id="PTHR28035">
    <property type="entry name" value="MITOCHONDRIAL DISTRIBUTION AND MORPHOLOGY PROTEIN 10"/>
    <property type="match status" value="1"/>
</dbReference>
<keyword evidence="3 6" id="KW-1000">Mitochondrion outer membrane</keyword>
<dbReference type="Pfam" id="PF12519">
    <property type="entry name" value="MDM10"/>
    <property type="match status" value="1"/>
</dbReference>
<dbReference type="EMBL" id="ONZQ02000007">
    <property type="protein sequence ID" value="SPO02920.1"/>
    <property type="molecule type" value="Genomic_DNA"/>
</dbReference>
<dbReference type="GO" id="GO:0001401">
    <property type="term" value="C:SAM complex"/>
    <property type="evidence" value="ECO:0007669"/>
    <property type="project" value="TreeGrafter"/>
</dbReference>
<keyword evidence="2 6" id="KW-0812">Transmembrane</keyword>
<gene>
    <name evidence="6" type="primary">MDM10</name>
    <name evidence="8" type="ORF">DNG_05598</name>
</gene>
<keyword evidence="4 6" id="KW-0496">Mitochondrion</keyword>
<comment type="domain">
    <text evidence="6">Lacks alpha-helical transmembrane segments, suggesting that it resides in the membrane via beta-sheet conformations similar to those predicted for other outer membrane proteins and porin.</text>
</comment>